<feature type="region of interest" description="Disordered" evidence="4">
    <location>
        <begin position="421"/>
        <end position="444"/>
    </location>
</feature>
<comment type="similarity">
    <text evidence="1">Belongs to the WD repeat IPI3/WDR18 family.</text>
</comment>
<keyword evidence="6" id="KW-1185">Reference proteome</keyword>
<evidence type="ECO:0000313" key="5">
    <source>
        <dbReference type="EMBL" id="KAJ2783656.1"/>
    </source>
</evidence>
<gene>
    <name evidence="5" type="primary">IPI3</name>
    <name evidence="5" type="ORF">H4R18_001566</name>
</gene>
<dbReference type="OrthoDB" id="245697at2759"/>
<evidence type="ECO:0000256" key="4">
    <source>
        <dbReference type="SAM" id="MobiDB-lite"/>
    </source>
</evidence>
<accession>A0A9W8HGS4</accession>
<organism evidence="5 6">
    <name type="scientific">Coemansia javaensis</name>
    <dbReference type="NCBI Taxonomy" id="2761396"/>
    <lineage>
        <taxon>Eukaryota</taxon>
        <taxon>Fungi</taxon>
        <taxon>Fungi incertae sedis</taxon>
        <taxon>Zoopagomycota</taxon>
        <taxon>Kickxellomycotina</taxon>
        <taxon>Kickxellomycetes</taxon>
        <taxon>Kickxellales</taxon>
        <taxon>Kickxellaceae</taxon>
        <taxon>Coemansia</taxon>
    </lineage>
</organism>
<dbReference type="InterPro" id="IPR001680">
    <property type="entry name" value="WD40_rpt"/>
</dbReference>
<evidence type="ECO:0000313" key="6">
    <source>
        <dbReference type="Proteomes" id="UP001140217"/>
    </source>
</evidence>
<proteinExistence type="inferred from homology"/>
<protein>
    <submittedName>
        <fullName evidence="5">Pre-rRNA-processing protein ipi3</fullName>
    </submittedName>
</protein>
<dbReference type="GO" id="GO:0005656">
    <property type="term" value="C:nuclear pre-replicative complex"/>
    <property type="evidence" value="ECO:0007669"/>
    <property type="project" value="TreeGrafter"/>
</dbReference>
<name>A0A9W8HGS4_9FUNG</name>
<dbReference type="GO" id="GO:0006364">
    <property type="term" value="P:rRNA processing"/>
    <property type="evidence" value="ECO:0007669"/>
    <property type="project" value="TreeGrafter"/>
</dbReference>
<dbReference type="Pfam" id="PF00400">
    <property type="entry name" value="WD40"/>
    <property type="match status" value="2"/>
</dbReference>
<dbReference type="AlphaFoldDB" id="A0A9W8HGS4"/>
<dbReference type="Gene3D" id="2.130.10.10">
    <property type="entry name" value="YVTN repeat-like/Quinoprotein amine dehydrogenase"/>
    <property type="match status" value="2"/>
</dbReference>
<dbReference type="EMBL" id="JANBUL010000042">
    <property type="protein sequence ID" value="KAJ2783656.1"/>
    <property type="molecule type" value="Genomic_DNA"/>
</dbReference>
<keyword evidence="3" id="KW-0677">Repeat</keyword>
<feature type="region of interest" description="Disordered" evidence="4">
    <location>
        <begin position="338"/>
        <end position="357"/>
    </location>
</feature>
<dbReference type="InterPro" id="IPR011047">
    <property type="entry name" value="Quinoprotein_ADH-like_sf"/>
</dbReference>
<sequence>MFVETLSIGTRQGIQVYDLRRGTRLAQCVNAGVGGRQGFAQSDGWIAAASDKKAMCHVYAVGRGDGDAKLGFPFPEEVACVHAVEGGRYLAAGARSGRILVWAVGSGQMVGSWDAHYGAVTALASCAGALVSGGEDAAVHVWALAQVLDRAGGRDAAAAAAPIATVAEHTMAITALHISQAGLLGGRGRLYTASRDHTCKQWQVRAGRGAGSARLLATLVYPGAVADVAVDGGETRVFAATAAGLFQTDLYAAGARGLAAVGGTGDAVVCEGHVQYPAAEAAAGAVCLSLDGTLLASAAGGAGGVVRVWDTASRQCLRTIGDKQLAAGVTQLEARLAPPQLGGPRAHASAGLQRAGGARGPAPALAFAPLQRLPPPALGAGGEEAAPFDAAVKAALPGAREDMARFDAALAGDAPYAETARGDVLLPGGTDANTSSGAPPGAQTDDLLRQLDRLQRHNARTRRLNDELYQGAVTEWLSSWQKRCS</sequence>
<comment type="caution">
    <text evidence="5">The sequence shown here is derived from an EMBL/GenBank/DDBJ whole genome shotgun (WGS) entry which is preliminary data.</text>
</comment>
<evidence type="ECO:0000256" key="3">
    <source>
        <dbReference type="ARBA" id="ARBA00022737"/>
    </source>
</evidence>
<dbReference type="InterPro" id="IPR015943">
    <property type="entry name" value="WD40/YVTN_repeat-like_dom_sf"/>
</dbReference>
<dbReference type="InterPro" id="IPR045227">
    <property type="entry name" value="WDR18/Ipi3/RID3"/>
</dbReference>
<dbReference type="GO" id="GO:0006261">
    <property type="term" value="P:DNA-templated DNA replication"/>
    <property type="evidence" value="ECO:0007669"/>
    <property type="project" value="TreeGrafter"/>
</dbReference>
<evidence type="ECO:0000256" key="1">
    <source>
        <dbReference type="ARBA" id="ARBA00010143"/>
    </source>
</evidence>
<evidence type="ECO:0000256" key="2">
    <source>
        <dbReference type="ARBA" id="ARBA00022574"/>
    </source>
</evidence>
<dbReference type="Proteomes" id="UP001140217">
    <property type="component" value="Unassembled WGS sequence"/>
</dbReference>
<dbReference type="PANTHER" id="PTHR18763">
    <property type="entry name" value="WD-REPEAT PROTEIN 18"/>
    <property type="match status" value="1"/>
</dbReference>
<dbReference type="GO" id="GO:0120330">
    <property type="term" value="C:rixosome complex"/>
    <property type="evidence" value="ECO:0007669"/>
    <property type="project" value="TreeGrafter"/>
</dbReference>
<dbReference type="PANTHER" id="PTHR18763:SF0">
    <property type="entry name" value="WD REPEAT-CONTAINING PROTEIN 18"/>
    <property type="match status" value="1"/>
</dbReference>
<reference evidence="5" key="1">
    <citation type="submission" date="2022-07" db="EMBL/GenBank/DDBJ databases">
        <title>Phylogenomic reconstructions and comparative analyses of Kickxellomycotina fungi.</title>
        <authorList>
            <person name="Reynolds N.K."/>
            <person name="Stajich J.E."/>
            <person name="Barry K."/>
            <person name="Grigoriev I.V."/>
            <person name="Crous P."/>
            <person name="Smith M.E."/>
        </authorList>
    </citation>
    <scope>NUCLEOTIDE SEQUENCE</scope>
    <source>
        <strain evidence="5">NBRC 105414</strain>
    </source>
</reference>
<keyword evidence="2" id="KW-0853">WD repeat</keyword>
<dbReference type="SUPFAM" id="SSF50998">
    <property type="entry name" value="Quinoprotein alcohol dehydrogenase-like"/>
    <property type="match status" value="1"/>
</dbReference>
<dbReference type="SMART" id="SM00320">
    <property type="entry name" value="WD40"/>
    <property type="match status" value="4"/>
</dbReference>